<reference evidence="1 2" key="1">
    <citation type="journal article" date="2014" name="Arch. Virol.">
        <title>Complete genome sequence of a novel phage, vB_MoxS-ISF9, infecting methylotrophic Microbacterium: first report of a virulent Microbacterium phage.</title>
        <authorList>
            <person name="Zamani I."/>
            <person name="Bouzari M."/>
            <person name="Emtiazi G."/>
            <person name="Ghasemi S.M."/>
            <person name="Chang H.I."/>
        </authorList>
    </citation>
    <scope>NUCLEOTIDE SEQUENCE [LARGE SCALE GENOMIC DNA]</scope>
</reference>
<sequence length="83" mass="8903">MSGVIGISHTPRADLRDGDLVKLTGSEWEGVGMGGEVHRVSGEGFAASIFHPSEPEMAWYIMDPTAYRGGVIDWSATLAQDPQ</sequence>
<keyword evidence="2" id="KW-1185">Reference proteome</keyword>
<dbReference type="KEGG" id="vg:18938393"/>
<protein>
    <submittedName>
        <fullName evidence="1">Uncharacterized protein</fullName>
    </submittedName>
</protein>
<dbReference type="EMBL" id="KJ173786">
    <property type="protein sequence ID" value="AHL18552.1"/>
    <property type="molecule type" value="Genomic_DNA"/>
</dbReference>
<organism evidence="1 2">
    <name type="scientific">Microbacterium phage vB_MoxS-ISF9</name>
    <dbReference type="NCBI Taxonomy" id="1458670"/>
    <lineage>
        <taxon>Viruses</taxon>
        <taxon>Duplodnaviria</taxon>
        <taxon>Heunggongvirae</taxon>
        <taxon>Uroviricota</taxon>
        <taxon>Caudoviricetes</taxon>
        <taxon>Farahnazvirus</taxon>
        <taxon>Farahnazvirus ISF9</taxon>
    </lineage>
</organism>
<evidence type="ECO:0000313" key="2">
    <source>
        <dbReference type="Proteomes" id="UP000019700"/>
    </source>
</evidence>
<dbReference type="RefSeq" id="YP_009021527.1">
    <property type="nucleotide sequence ID" value="NC_023859.1"/>
</dbReference>
<dbReference type="GeneID" id="18938393"/>
<dbReference type="Proteomes" id="UP000019700">
    <property type="component" value="Genome"/>
</dbReference>
<proteinExistence type="predicted"/>
<gene>
    <name evidence="1" type="ORF">ISF9_082</name>
</gene>
<accession>W8P0C1</accession>
<name>W8P0C1_9CAUD</name>
<evidence type="ECO:0000313" key="1">
    <source>
        <dbReference type="EMBL" id="AHL18552.1"/>
    </source>
</evidence>